<feature type="domain" description="Glycosyltransferase subfamily 4-like N-terminal" evidence="2">
    <location>
        <begin position="18"/>
        <end position="204"/>
    </location>
</feature>
<reference evidence="3 4" key="1">
    <citation type="submission" date="2013-08" db="EMBL/GenBank/DDBJ databases">
        <authorList>
            <person name="Weinstock G."/>
            <person name="Sodergren E."/>
            <person name="Wylie T."/>
            <person name="Fulton L."/>
            <person name="Fulton R."/>
            <person name="Fronick C."/>
            <person name="O'Laughlin M."/>
            <person name="Godfrey J."/>
            <person name="Miner T."/>
            <person name="Herter B."/>
            <person name="Appelbaum E."/>
            <person name="Cordes M."/>
            <person name="Lek S."/>
            <person name="Wollam A."/>
            <person name="Pepin K.H."/>
            <person name="Palsikar V.B."/>
            <person name="Mitreva M."/>
            <person name="Wilson R.K."/>
        </authorList>
    </citation>
    <scope>NUCLEOTIDE SEQUENCE [LARGE SCALE GENOMIC DNA]</scope>
    <source>
        <strain evidence="3 4">F0041</strain>
    </source>
</reference>
<dbReference type="Pfam" id="PF00534">
    <property type="entry name" value="Glycos_transf_1"/>
    <property type="match status" value="1"/>
</dbReference>
<proteinExistence type="predicted"/>
<dbReference type="InterPro" id="IPR026419">
    <property type="entry name" value="Glyco_rSAM_CFB"/>
</dbReference>
<accession>U2E982</accession>
<name>U2E982_9BACE</name>
<comment type="caution">
    <text evidence="3">The sequence shown here is derived from an EMBL/GenBank/DDBJ whole genome shotgun (WGS) entry which is preliminary data.</text>
</comment>
<feature type="domain" description="Glycosyl transferase family 1" evidence="1">
    <location>
        <begin position="214"/>
        <end position="383"/>
    </location>
</feature>
<dbReference type="EMBL" id="AWSV01000008">
    <property type="protein sequence ID" value="ERI89116.1"/>
    <property type="molecule type" value="Genomic_DNA"/>
</dbReference>
<dbReference type="PANTHER" id="PTHR45947">
    <property type="entry name" value="SULFOQUINOVOSYL TRANSFERASE SQD2"/>
    <property type="match status" value="1"/>
</dbReference>
<dbReference type="PANTHER" id="PTHR45947:SF3">
    <property type="entry name" value="SULFOQUINOVOSYL TRANSFERASE SQD2"/>
    <property type="match status" value="1"/>
</dbReference>
<dbReference type="AlphaFoldDB" id="U2E982"/>
<dbReference type="RefSeq" id="WP_021644778.1">
    <property type="nucleotide sequence ID" value="NZ_KE993087.1"/>
</dbReference>
<dbReference type="PATRIC" id="fig|1321819.3.peg.46"/>
<evidence type="ECO:0000259" key="2">
    <source>
        <dbReference type="Pfam" id="PF13439"/>
    </source>
</evidence>
<dbReference type="SUPFAM" id="SSF53756">
    <property type="entry name" value="UDP-Glycosyltransferase/glycogen phosphorylase"/>
    <property type="match status" value="1"/>
</dbReference>
<dbReference type="InterPro" id="IPR050194">
    <property type="entry name" value="Glycosyltransferase_grp1"/>
</dbReference>
<dbReference type="InterPro" id="IPR028098">
    <property type="entry name" value="Glyco_trans_4-like_N"/>
</dbReference>
<dbReference type="CDD" id="cd03801">
    <property type="entry name" value="GT4_PimA-like"/>
    <property type="match status" value="1"/>
</dbReference>
<protein>
    <submittedName>
        <fullName evidence="3">Glycosyltransferase, group 1 family protein</fullName>
    </submittedName>
</protein>
<organism evidence="3 4">
    <name type="scientific">Bacteroides pyogenes F0041</name>
    <dbReference type="NCBI Taxonomy" id="1321819"/>
    <lineage>
        <taxon>Bacteria</taxon>
        <taxon>Pseudomonadati</taxon>
        <taxon>Bacteroidota</taxon>
        <taxon>Bacteroidia</taxon>
        <taxon>Bacteroidales</taxon>
        <taxon>Bacteroidaceae</taxon>
        <taxon>Bacteroides</taxon>
    </lineage>
</organism>
<sequence length="409" mass="47260">MKRNLYILNELSPAGTYGIGTYISQVQECFSNEKDISVYVIQLCSKEGEYHFDPETNTFHIPIGRRHSSDKRAQYIRGAARLLKLHLHFSGTNIFLFNFYTHSELIDLIKNSFSGCKIVFTIHYMEWTFLLKGNTKQLKSILKHSQSEQKTLLRKQVYEAFLEEKGVLEKADHIICLSQYARNLLTSSYGINNEKLTMVYNGLKDETKSLKATKRELRKELHISVKEKIFLYVGRLHKDKGGKELVKAFQRVVQANPLCRLIVVGDGNVELYQNESENIWSRITYTGRINKAQVYKFYKIADVGVLPSFSEQCSYVALEMMMFGLPIVGTDSTGLAEMIDEDGNGYKIELQETEEDVELSEHLLAEKMIKLLNSPYIRQFGKNSRDKFLRNYTIGNMQNSLRRLIYDTL</sequence>
<dbReference type="HOGENOM" id="CLU_009583_30_0_10"/>
<evidence type="ECO:0000313" key="3">
    <source>
        <dbReference type="EMBL" id="ERI89116.1"/>
    </source>
</evidence>
<evidence type="ECO:0000313" key="4">
    <source>
        <dbReference type="Proteomes" id="UP000016496"/>
    </source>
</evidence>
<dbReference type="GO" id="GO:0016757">
    <property type="term" value="F:glycosyltransferase activity"/>
    <property type="evidence" value="ECO:0007669"/>
    <property type="project" value="InterPro"/>
</dbReference>
<dbReference type="NCBIfam" id="TIGR04157">
    <property type="entry name" value="glyco_rSAM_CFB"/>
    <property type="match status" value="1"/>
</dbReference>
<dbReference type="Proteomes" id="UP000016496">
    <property type="component" value="Unassembled WGS sequence"/>
</dbReference>
<evidence type="ECO:0000259" key="1">
    <source>
        <dbReference type="Pfam" id="PF00534"/>
    </source>
</evidence>
<dbReference type="OrthoDB" id="1046785at2"/>
<dbReference type="Pfam" id="PF13439">
    <property type="entry name" value="Glyco_transf_4"/>
    <property type="match status" value="1"/>
</dbReference>
<keyword evidence="3" id="KW-0808">Transferase</keyword>
<gene>
    <name evidence="3" type="ORF">HMPREF1981_00051</name>
</gene>
<dbReference type="Gene3D" id="3.40.50.2000">
    <property type="entry name" value="Glycogen Phosphorylase B"/>
    <property type="match status" value="2"/>
</dbReference>
<dbReference type="InterPro" id="IPR001296">
    <property type="entry name" value="Glyco_trans_1"/>
</dbReference>